<dbReference type="OrthoDB" id="9788020at2"/>
<gene>
    <name evidence="15" type="primary">atpF</name>
    <name evidence="17" type="ORF">ST1E_0289</name>
</gene>
<comment type="function">
    <text evidence="11 15">F(1)F(0) ATP synthase produces ATP from ADP in the presence of a proton or sodium gradient. F-type ATPases consist of two structural domains, F(1) containing the extramembraneous catalytic core and F(0) containing the membrane proton channel, linked together by a central stalk and a peripheral stalk. During catalysis, ATP synthesis in the catalytic domain of F(1) is coupled via a rotary mechanism of the central stalk subunits to proton translocation.</text>
</comment>
<dbReference type="Proteomes" id="UP000011658">
    <property type="component" value="Chromosome"/>
</dbReference>
<dbReference type="NCBIfam" id="TIGR01144">
    <property type="entry name" value="ATP_synt_b"/>
    <property type="match status" value="1"/>
</dbReference>
<evidence type="ECO:0000256" key="5">
    <source>
        <dbReference type="ARBA" id="ARBA00022692"/>
    </source>
</evidence>
<dbReference type="InterPro" id="IPR050059">
    <property type="entry name" value="ATP_synthase_B_chain"/>
</dbReference>
<dbReference type="InterPro" id="IPR005864">
    <property type="entry name" value="ATP_synth_F0_bsu_bac"/>
</dbReference>
<evidence type="ECO:0000256" key="6">
    <source>
        <dbReference type="ARBA" id="ARBA00022781"/>
    </source>
</evidence>
<keyword evidence="10 15" id="KW-0066">ATP synthesis</keyword>
<keyword evidence="8 15" id="KW-0406">Ion transport</keyword>
<dbReference type="RefSeq" id="WP_015389261.1">
    <property type="nucleotide sequence ID" value="NC_020284.1"/>
</dbReference>
<accession>M1LXK5</accession>
<evidence type="ECO:0000256" key="12">
    <source>
        <dbReference type="ARBA" id="ARBA00025614"/>
    </source>
</evidence>
<dbReference type="HOGENOM" id="CLU_079215_4_5_4"/>
<keyword evidence="5 15" id="KW-0812">Transmembrane</keyword>
<dbReference type="CDD" id="cd06503">
    <property type="entry name" value="ATP-synt_Fo_b"/>
    <property type="match status" value="1"/>
</dbReference>
<dbReference type="InterPro" id="IPR028987">
    <property type="entry name" value="ATP_synth_B-like_membr_sf"/>
</dbReference>
<dbReference type="STRING" id="1208921.ST1E_0289"/>
<keyword evidence="18" id="KW-1185">Reference proteome</keyword>
<dbReference type="GO" id="GO:0046933">
    <property type="term" value="F:proton-transporting ATP synthase activity, rotational mechanism"/>
    <property type="evidence" value="ECO:0007669"/>
    <property type="project" value="UniProtKB-UniRule"/>
</dbReference>
<comment type="subcellular location">
    <subcellularLocation>
        <location evidence="15">Cell membrane</location>
        <topology evidence="15">Single-pass membrane protein</topology>
    </subcellularLocation>
    <subcellularLocation>
        <location evidence="14">Endomembrane system</location>
        <topology evidence="14">Single-pass membrane protein</topology>
    </subcellularLocation>
</comment>
<dbReference type="PATRIC" id="fig|1208921.3.peg.52"/>
<dbReference type="eggNOG" id="COG0711">
    <property type="taxonomic scope" value="Bacteria"/>
</dbReference>
<dbReference type="AlphaFoldDB" id="M1LXK5"/>
<dbReference type="HAMAP" id="MF_01398">
    <property type="entry name" value="ATP_synth_b_bprime"/>
    <property type="match status" value="1"/>
</dbReference>
<keyword evidence="17" id="KW-0378">Hydrolase</keyword>
<evidence type="ECO:0000256" key="8">
    <source>
        <dbReference type="ARBA" id="ARBA00023065"/>
    </source>
</evidence>
<keyword evidence="4 15" id="KW-0138">CF(0)</keyword>
<comment type="subunit">
    <text evidence="15">F-type ATPases have 2 components, F(1) - the catalytic core - and F(0) - the membrane proton channel. F(1) has five subunits: alpha(3), beta(3), gamma(1), delta(1), epsilon(1). F(0) has three main subunits: a(1), b(2) and c(10-14). The alpha and beta chains form an alternating ring which encloses part of the gamma chain. F(1) is attached to F(0) by a central stalk formed by the gamma and epsilon chains, while a peripheral stalk is formed by the delta and b chains.</text>
</comment>
<evidence type="ECO:0000313" key="17">
    <source>
        <dbReference type="EMBL" id="AGF48776.1"/>
    </source>
</evidence>
<dbReference type="GO" id="GO:0045259">
    <property type="term" value="C:proton-transporting ATP synthase complex"/>
    <property type="evidence" value="ECO:0007669"/>
    <property type="project" value="UniProtKB-KW"/>
</dbReference>
<keyword evidence="3 15" id="KW-1003">Cell membrane</keyword>
<dbReference type="GO" id="GO:0046961">
    <property type="term" value="F:proton-transporting ATPase activity, rotational mechanism"/>
    <property type="evidence" value="ECO:0007669"/>
    <property type="project" value="TreeGrafter"/>
</dbReference>
<reference evidence="17 18" key="1">
    <citation type="journal article" date="2013" name="Genome Biol. Evol.">
        <title>Genome evolution and phylogenomic analysis of candidatus kinetoplastibacterium, the betaproteobacterial endosymbionts of strigomonas and angomonas.</title>
        <authorList>
            <person name="Alves J.M."/>
            <person name="Serrano M.G."/>
            <person name="Maia da Silva F."/>
            <person name="Voegtly L.J."/>
            <person name="Matveyev A.V."/>
            <person name="Teixeira M.M."/>
            <person name="Camargo E.P."/>
            <person name="Buck G.A."/>
        </authorList>
    </citation>
    <scope>NUCLEOTIDE SEQUENCE [LARGE SCALE GENOMIC DNA]</scope>
    <source>
        <strain evidence="17 18">TCC219</strain>
    </source>
</reference>
<name>M1LXK5_9PROT</name>
<dbReference type="PANTHER" id="PTHR33445:SF1">
    <property type="entry name" value="ATP SYNTHASE SUBUNIT B"/>
    <property type="match status" value="1"/>
</dbReference>
<evidence type="ECO:0000256" key="3">
    <source>
        <dbReference type="ARBA" id="ARBA00022475"/>
    </source>
</evidence>
<proteinExistence type="inferred from homology"/>
<dbReference type="EMBL" id="CP003806">
    <property type="protein sequence ID" value="AGF48776.1"/>
    <property type="molecule type" value="Genomic_DNA"/>
</dbReference>
<evidence type="ECO:0000256" key="16">
    <source>
        <dbReference type="RuleBase" id="RU003848"/>
    </source>
</evidence>
<evidence type="ECO:0000256" key="1">
    <source>
        <dbReference type="ARBA" id="ARBA00005513"/>
    </source>
</evidence>
<dbReference type="GO" id="GO:0005886">
    <property type="term" value="C:plasma membrane"/>
    <property type="evidence" value="ECO:0007669"/>
    <property type="project" value="UniProtKB-SubCell"/>
</dbReference>
<dbReference type="KEGG" id="kga:ST1E_0289"/>
<keyword evidence="7 15" id="KW-1133">Transmembrane helix</keyword>
<organism evidence="17 18">
    <name type="scientific">Candidatus Kinetoplastidibacterium galati TCC219</name>
    <dbReference type="NCBI Taxonomy" id="1208921"/>
    <lineage>
        <taxon>Bacteria</taxon>
        <taxon>Pseudomonadati</taxon>
        <taxon>Pseudomonadota</taxon>
        <taxon>Betaproteobacteria</taxon>
        <taxon>Candidatus Kinetoplastidibacterium</taxon>
    </lineage>
</organism>
<evidence type="ECO:0000256" key="2">
    <source>
        <dbReference type="ARBA" id="ARBA00022448"/>
    </source>
</evidence>
<dbReference type="PANTHER" id="PTHR33445">
    <property type="entry name" value="ATP SYNTHASE SUBUNIT B', CHLOROPLASTIC"/>
    <property type="match status" value="1"/>
</dbReference>
<dbReference type="GO" id="GO:0012505">
    <property type="term" value="C:endomembrane system"/>
    <property type="evidence" value="ECO:0007669"/>
    <property type="project" value="UniProtKB-SubCell"/>
</dbReference>
<comment type="similarity">
    <text evidence="1 15 16">Belongs to the ATPase B chain family.</text>
</comment>
<evidence type="ECO:0000256" key="10">
    <source>
        <dbReference type="ARBA" id="ARBA00023310"/>
    </source>
</evidence>
<evidence type="ECO:0000256" key="4">
    <source>
        <dbReference type="ARBA" id="ARBA00022547"/>
    </source>
</evidence>
<keyword evidence="2 15" id="KW-0813">Transport</keyword>
<dbReference type="InterPro" id="IPR002146">
    <property type="entry name" value="ATP_synth_b/b'su_bac/chlpt"/>
</dbReference>
<evidence type="ECO:0000256" key="11">
    <source>
        <dbReference type="ARBA" id="ARBA00025198"/>
    </source>
</evidence>
<keyword evidence="9 15" id="KW-0472">Membrane</keyword>
<comment type="function">
    <text evidence="12">Component of the F(0) channel, it forms part of the peripheral stalk, linking F(1) to F(0). The b'-subunit is a diverged and duplicated form of b found in plants and photosynthetic bacteria.</text>
</comment>
<keyword evidence="6 15" id="KW-0375">Hydrogen ion transport</keyword>
<evidence type="ECO:0000256" key="7">
    <source>
        <dbReference type="ARBA" id="ARBA00022989"/>
    </source>
</evidence>
<dbReference type="GO" id="GO:0016787">
    <property type="term" value="F:hydrolase activity"/>
    <property type="evidence" value="ECO:0007669"/>
    <property type="project" value="UniProtKB-KW"/>
</dbReference>
<dbReference type="Pfam" id="PF00430">
    <property type="entry name" value="ATP-synt_B"/>
    <property type="match status" value="1"/>
</dbReference>
<dbReference type="NCBIfam" id="NF004411">
    <property type="entry name" value="PRK05759.1-2"/>
    <property type="match status" value="1"/>
</dbReference>
<evidence type="ECO:0000256" key="9">
    <source>
        <dbReference type="ARBA" id="ARBA00023136"/>
    </source>
</evidence>
<sequence>MEILNREFKCDDFFPDDCVFILGWATMVFVWPNLIKVIDERRKKISDGLSAAEKSIAELSNVNDRVRLIAENAKKDAHELITNAERQVSDIINKARFDAETERSKIIAQARQDTEIIIRNARDVLREDLASLVIKGAEQILRREVNLNEHVDILNHLKTEL</sequence>
<dbReference type="SUPFAM" id="SSF81573">
    <property type="entry name" value="F1F0 ATP synthase subunit B, membrane domain"/>
    <property type="match status" value="1"/>
</dbReference>
<comment type="subunit">
    <text evidence="13">F-type ATPases have 2 components, F(1) - the catalytic core - and F(0) - the membrane proton channel. F(1) has five subunits: alpha(3), beta(3), gamma(1), delta(1), epsilon(1). F(0) has four main subunits: a(1), b(2) and c(10-14). The alpha and beta chains form an alternating ring which encloses part of the gamma chain. F(1) is attached to F(0) by a central stalk formed by the gamma and epsilon chains, while a peripheral stalk is formed by the delta and b chains.</text>
</comment>
<evidence type="ECO:0000256" key="14">
    <source>
        <dbReference type="ARBA" id="ARBA00037847"/>
    </source>
</evidence>
<protein>
    <recommendedName>
        <fullName evidence="15">ATP synthase subunit b</fullName>
    </recommendedName>
    <alternativeName>
        <fullName evidence="15">ATP synthase F(0) sector subunit b</fullName>
    </alternativeName>
    <alternativeName>
        <fullName evidence="15">ATPase subunit I</fullName>
    </alternativeName>
    <alternativeName>
        <fullName evidence="15">F-type ATPase subunit b</fullName>
        <shortName evidence="15">F-ATPase subunit b</shortName>
    </alternativeName>
</protein>
<evidence type="ECO:0000256" key="15">
    <source>
        <dbReference type="HAMAP-Rule" id="MF_01398"/>
    </source>
</evidence>
<dbReference type="Gene3D" id="6.10.250.1580">
    <property type="match status" value="1"/>
</dbReference>
<feature type="transmembrane region" description="Helical" evidence="15">
    <location>
        <begin position="20"/>
        <end position="38"/>
    </location>
</feature>
<evidence type="ECO:0000313" key="18">
    <source>
        <dbReference type="Proteomes" id="UP000011658"/>
    </source>
</evidence>
<evidence type="ECO:0000256" key="13">
    <source>
        <dbReference type="ARBA" id="ARBA00026054"/>
    </source>
</evidence>